<comment type="caution">
    <text evidence="1">The sequence shown here is derived from an EMBL/GenBank/DDBJ whole genome shotgun (WGS) entry which is preliminary data.</text>
</comment>
<evidence type="ECO:0000313" key="1">
    <source>
        <dbReference type="EMBL" id="PSR73314.1"/>
    </source>
</evidence>
<dbReference type="PANTHER" id="PTHR33096:SF1">
    <property type="entry name" value="CXC1-LIKE CYSTEINE CLUSTER ASSOCIATED WITH KDZ TRANSPOSASES DOMAIN-CONTAINING PROTEIN"/>
    <property type="match status" value="1"/>
</dbReference>
<proteinExistence type="predicted"/>
<keyword evidence="2" id="KW-1185">Reference proteome</keyword>
<dbReference type="Pfam" id="PF18758">
    <property type="entry name" value="KDZ"/>
    <property type="match status" value="1"/>
</dbReference>
<dbReference type="PANTHER" id="PTHR33096">
    <property type="entry name" value="CXC2 DOMAIN-CONTAINING PROTEIN"/>
    <property type="match status" value="1"/>
</dbReference>
<dbReference type="STRING" id="98765.A0A2R6NLS6"/>
<dbReference type="Proteomes" id="UP000186601">
    <property type="component" value="Unassembled WGS sequence"/>
</dbReference>
<reference evidence="1 2" key="1">
    <citation type="submission" date="2018-02" db="EMBL/GenBank/DDBJ databases">
        <title>Genome sequence of the basidiomycete white-rot fungus Phlebia centrifuga.</title>
        <authorList>
            <person name="Granchi Z."/>
            <person name="Peng M."/>
            <person name="de Vries R.P."/>
            <person name="Hilden K."/>
            <person name="Makela M.R."/>
            <person name="Grigoriev I."/>
            <person name="Riley R."/>
        </authorList>
    </citation>
    <scope>NUCLEOTIDE SEQUENCE [LARGE SCALE GENOMIC DNA]</scope>
    <source>
        <strain evidence="1 2">FBCC195</strain>
    </source>
</reference>
<sequence length="461" mass="52984">MSVNAFHGHAHNRICQLTNHPLYRTVLGLEDLETCERVFSASNSVARVIRFASHFHWQQFLDLHFKQWNEDRYADISKFLFNNYKQAIKLITEFTPQLTIYKNSNGITDTDIQRWPEDELRYLKDLQTEPETDAVPAAYVEALITLKKVQADYDSLAGFQFAGTKENACSIVAKRTGVRRRVLMAMTAVEDLEALLQVEERWSENCKEYLAALDYINRREFIRAVCELEGLVIQRLFELSKANLAGTGYKMRQHISKALVRRSAAIKASLDRYNKLAVKQKPKRPTLDYSEVASWCLIGEFELLKDSRYGVLQQPWSLPVNREIMTKYFKTVCAHTELVRLNVEVARLQDWVDREDVHLKEVADSLTVTDPLLACAVKQVYLRQRRVNNVHRARLRTIYKLPGYSGVIPSISVNMSPSDVDNAAVAHELDATDSILVDEDDTLNDEGNRLDEVMERILILA</sequence>
<organism evidence="1 2">
    <name type="scientific">Hermanssonia centrifuga</name>
    <dbReference type="NCBI Taxonomy" id="98765"/>
    <lineage>
        <taxon>Eukaryota</taxon>
        <taxon>Fungi</taxon>
        <taxon>Dikarya</taxon>
        <taxon>Basidiomycota</taxon>
        <taxon>Agaricomycotina</taxon>
        <taxon>Agaricomycetes</taxon>
        <taxon>Polyporales</taxon>
        <taxon>Meruliaceae</taxon>
        <taxon>Hermanssonia</taxon>
    </lineage>
</organism>
<evidence type="ECO:0000313" key="2">
    <source>
        <dbReference type="Proteomes" id="UP000186601"/>
    </source>
</evidence>
<dbReference type="OrthoDB" id="3251205at2759"/>
<dbReference type="InterPro" id="IPR040521">
    <property type="entry name" value="KDZ"/>
</dbReference>
<accession>A0A2R6NLS6</accession>
<protein>
    <submittedName>
        <fullName evidence="1">Uncharacterized protein</fullName>
    </submittedName>
</protein>
<gene>
    <name evidence="1" type="ORF">PHLCEN_2v10842</name>
</gene>
<name>A0A2R6NLS6_9APHY</name>
<dbReference type="EMBL" id="MLYV02001085">
    <property type="protein sequence ID" value="PSR73314.1"/>
    <property type="molecule type" value="Genomic_DNA"/>
</dbReference>
<dbReference type="AlphaFoldDB" id="A0A2R6NLS6"/>